<keyword evidence="3" id="KW-0547">Nucleotide-binding</keyword>
<gene>
    <name evidence="12" type="ORF">KNN_04053</name>
</gene>
<dbReference type="Gene3D" id="1.10.860.10">
    <property type="entry name" value="DNAb Helicase, Chain A"/>
    <property type="match status" value="1"/>
</dbReference>
<dbReference type="SUPFAM" id="SSF52540">
    <property type="entry name" value="P-loop containing nucleoside triphosphate hydrolases"/>
    <property type="match status" value="1"/>
</dbReference>
<dbReference type="GO" id="GO:0043139">
    <property type="term" value="F:5'-3' DNA helicase activity"/>
    <property type="evidence" value="ECO:0007669"/>
    <property type="project" value="UniProtKB-EC"/>
</dbReference>
<dbReference type="GO" id="GO:0003677">
    <property type="term" value="F:DNA binding"/>
    <property type="evidence" value="ECO:0007669"/>
    <property type="project" value="UniProtKB-KW"/>
</dbReference>
<dbReference type="PANTHER" id="PTHR30153">
    <property type="entry name" value="REPLICATIVE DNA HELICASE DNAB"/>
    <property type="match status" value="1"/>
</dbReference>
<keyword evidence="7" id="KW-0238">DNA-binding</keyword>
<evidence type="ECO:0000313" key="13">
    <source>
        <dbReference type="Proteomes" id="UP000055316"/>
    </source>
</evidence>
<dbReference type="InterPro" id="IPR016136">
    <property type="entry name" value="DNA_helicase_N/primase_C"/>
</dbReference>
<dbReference type="Proteomes" id="UP000055316">
    <property type="component" value="Chromosome"/>
</dbReference>
<evidence type="ECO:0000256" key="8">
    <source>
        <dbReference type="ARBA" id="ARBA00023235"/>
    </source>
</evidence>
<evidence type="ECO:0000313" key="12">
    <source>
        <dbReference type="EMBL" id="BAR84897.1"/>
    </source>
</evidence>
<keyword evidence="4" id="KW-0378">Hydrolase</keyword>
<evidence type="ECO:0000256" key="1">
    <source>
        <dbReference type="ARBA" id="ARBA00008428"/>
    </source>
</evidence>
<keyword evidence="6" id="KW-0067">ATP-binding</keyword>
<dbReference type="SUPFAM" id="SSF48024">
    <property type="entry name" value="N-terminal domain of DnaB helicase"/>
    <property type="match status" value="1"/>
</dbReference>
<dbReference type="Gene3D" id="3.40.50.300">
    <property type="entry name" value="P-loop containing nucleotide triphosphate hydrolases"/>
    <property type="match status" value="1"/>
</dbReference>
<dbReference type="Pfam" id="PF03796">
    <property type="entry name" value="DnaB_C"/>
    <property type="match status" value="1"/>
</dbReference>
<evidence type="ECO:0000256" key="3">
    <source>
        <dbReference type="ARBA" id="ARBA00022741"/>
    </source>
</evidence>
<reference evidence="12 13" key="1">
    <citation type="submission" date="2015-05" db="EMBL/GenBank/DDBJ databases">
        <title>Whole genome sequence of Bacillus thuringiensis serovar tolworthi Pasteur Institute Standard strain.</title>
        <authorList>
            <person name="Kanda K."/>
            <person name="Nakashima K."/>
            <person name="Nagano Y."/>
        </authorList>
    </citation>
    <scope>NUCLEOTIDE SEQUENCE [LARGE SCALE GENOMIC DNA]</scope>
    <source>
        <strain evidence="12 13">Pasteur Institute Standard strain</strain>
    </source>
</reference>
<evidence type="ECO:0000256" key="4">
    <source>
        <dbReference type="ARBA" id="ARBA00022801"/>
    </source>
</evidence>
<dbReference type="GO" id="GO:0016787">
    <property type="term" value="F:hydrolase activity"/>
    <property type="evidence" value="ECO:0007669"/>
    <property type="project" value="UniProtKB-KW"/>
</dbReference>
<dbReference type="Pfam" id="PF00772">
    <property type="entry name" value="DnaB"/>
    <property type="match status" value="1"/>
</dbReference>
<dbReference type="AlphaFoldDB" id="A0A9W4EV59"/>
<sequence length="447" mass="51246">MTTISNNALAKYNNHTEMEISVLEAMIEDNTLIDECRLSKKHFLSAKNRELFETICKLSDKEIDVSPKMIIDHSQLDMDHLMSVMSYGSNKSNFSFYEKKMFDFIEVEEMRKHASEFLKATEDRNSSHASETLLNNVTKISEEKVVNRETFQDMLSNRVNTHANMKSEGISGVDTGWDGMNNFTDGWQDGDLIIVGGRPGMGKTALTLDSMRNGASRDLENEYHGKYFSCEMPGFQCIDRWIAGQSHLPVGSMRNPNKFFPILDRRTGKPGESYAKYTIAVGELSNMPLEISEEKDLRLIKAEIRKTVKENPTKKCVFMIDHISHVKVEGEGMNEDKTRFAHIVRELKELAVRLKVPIILLVQLNRGNTNREDKRPAMSDIRETGEIEQVADVIIFPHREDYYDPEARKNEFQDVEIIVAKARQSQPGTYNMIFHGPTNRFIEVEKE</sequence>
<dbReference type="PROSITE" id="PS51199">
    <property type="entry name" value="SF4_HELICASE"/>
    <property type="match status" value="1"/>
</dbReference>
<keyword evidence="2" id="KW-0235">DNA replication</keyword>
<evidence type="ECO:0000256" key="6">
    <source>
        <dbReference type="ARBA" id="ARBA00022840"/>
    </source>
</evidence>
<dbReference type="EC" id="5.6.2.3" evidence="9"/>
<protein>
    <recommendedName>
        <fullName evidence="9">DNA 5'-3' helicase</fullName>
        <ecNumber evidence="9">5.6.2.3</ecNumber>
    </recommendedName>
</protein>
<evidence type="ECO:0000256" key="10">
    <source>
        <dbReference type="ARBA" id="ARBA00048954"/>
    </source>
</evidence>
<dbReference type="RefSeq" id="WP_153579081.1">
    <property type="nucleotide sequence ID" value="NZ_AP014864.1"/>
</dbReference>
<keyword evidence="8" id="KW-0413">Isomerase</keyword>
<proteinExistence type="inferred from homology"/>
<evidence type="ECO:0000256" key="5">
    <source>
        <dbReference type="ARBA" id="ARBA00022806"/>
    </source>
</evidence>
<comment type="catalytic activity">
    <reaction evidence="10">
        <text>ATP + H2O = ADP + phosphate + H(+)</text>
        <dbReference type="Rhea" id="RHEA:13065"/>
        <dbReference type="ChEBI" id="CHEBI:15377"/>
        <dbReference type="ChEBI" id="CHEBI:15378"/>
        <dbReference type="ChEBI" id="CHEBI:30616"/>
        <dbReference type="ChEBI" id="CHEBI:43474"/>
        <dbReference type="ChEBI" id="CHEBI:456216"/>
        <dbReference type="EC" id="5.6.2.3"/>
    </reaction>
</comment>
<evidence type="ECO:0000256" key="9">
    <source>
        <dbReference type="ARBA" id="ARBA00044969"/>
    </source>
</evidence>
<dbReference type="InterPro" id="IPR007693">
    <property type="entry name" value="DNA_helicase_DnaB-like_N"/>
</dbReference>
<dbReference type="GO" id="GO:0006260">
    <property type="term" value="P:DNA replication"/>
    <property type="evidence" value="ECO:0007669"/>
    <property type="project" value="UniProtKB-KW"/>
</dbReference>
<keyword evidence="5" id="KW-0347">Helicase</keyword>
<organism evidence="12 13">
    <name type="scientific">Bacillus thuringiensis subsp. tolworthi</name>
    <dbReference type="NCBI Taxonomy" id="1442"/>
    <lineage>
        <taxon>Bacteria</taxon>
        <taxon>Bacillati</taxon>
        <taxon>Bacillota</taxon>
        <taxon>Bacilli</taxon>
        <taxon>Bacillales</taxon>
        <taxon>Bacillaceae</taxon>
        <taxon>Bacillus</taxon>
        <taxon>Bacillus cereus group</taxon>
    </lineage>
</organism>
<comment type="similarity">
    <text evidence="1">Belongs to the helicase family. DnaB subfamily.</text>
</comment>
<evidence type="ECO:0000256" key="2">
    <source>
        <dbReference type="ARBA" id="ARBA00022705"/>
    </source>
</evidence>
<dbReference type="InterPro" id="IPR027417">
    <property type="entry name" value="P-loop_NTPase"/>
</dbReference>
<evidence type="ECO:0000259" key="11">
    <source>
        <dbReference type="PROSITE" id="PS51199"/>
    </source>
</evidence>
<dbReference type="GO" id="GO:0005524">
    <property type="term" value="F:ATP binding"/>
    <property type="evidence" value="ECO:0007669"/>
    <property type="project" value="UniProtKB-KW"/>
</dbReference>
<dbReference type="InterPro" id="IPR007694">
    <property type="entry name" value="DNA_helicase_DnaB-like_C"/>
</dbReference>
<dbReference type="PANTHER" id="PTHR30153:SF2">
    <property type="entry name" value="REPLICATIVE DNA HELICASE"/>
    <property type="match status" value="1"/>
</dbReference>
<feature type="domain" description="SF4 helicase" evidence="11">
    <location>
        <begin position="166"/>
        <end position="447"/>
    </location>
</feature>
<evidence type="ECO:0000256" key="7">
    <source>
        <dbReference type="ARBA" id="ARBA00023125"/>
    </source>
</evidence>
<dbReference type="InterPro" id="IPR036185">
    <property type="entry name" value="DNA_heli_DnaB-like_N_sf"/>
</dbReference>
<dbReference type="GO" id="GO:0005829">
    <property type="term" value="C:cytosol"/>
    <property type="evidence" value="ECO:0007669"/>
    <property type="project" value="TreeGrafter"/>
</dbReference>
<accession>A0A9W4EV59</accession>
<dbReference type="EMBL" id="AP014864">
    <property type="protein sequence ID" value="BAR84897.1"/>
    <property type="molecule type" value="Genomic_DNA"/>
</dbReference>
<name>A0A9W4EV59_BACTO</name>